<dbReference type="InterPro" id="IPR000082">
    <property type="entry name" value="SEA_dom"/>
</dbReference>
<feature type="non-terminal residue" evidence="2">
    <location>
        <position position="70"/>
    </location>
</feature>
<dbReference type="AlphaFoldDB" id="A0A834BLE7"/>
<protein>
    <recommendedName>
        <fullName evidence="1">SEA domain-containing protein</fullName>
    </recommendedName>
</protein>
<accession>A0A834BLE7</accession>
<feature type="domain" description="SEA" evidence="1">
    <location>
        <begin position="1"/>
        <end position="70"/>
    </location>
</feature>
<name>A0A834BLE7_ORYME</name>
<dbReference type="EMBL" id="WKFB01001022">
    <property type="protein sequence ID" value="KAF6715867.1"/>
    <property type="molecule type" value="Genomic_DNA"/>
</dbReference>
<proteinExistence type="predicted"/>
<organism evidence="2 3">
    <name type="scientific">Oryzias melastigma</name>
    <name type="common">Marine medaka</name>
    <dbReference type="NCBI Taxonomy" id="30732"/>
    <lineage>
        <taxon>Eukaryota</taxon>
        <taxon>Metazoa</taxon>
        <taxon>Chordata</taxon>
        <taxon>Craniata</taxon>
        <taxon>Vertebrata</taxon>
        <taxon>Euteleostomi</taxon>
        <taxon>Actinopterygii</taxon>
        <taxon>Neopterygii</taxon>
        <taxon>Teleostei</taxon>
        <taxon>Neoteleostei</taxon>
        <taxon>Acanthomorphata</taxon>
        <taxon>Ovalentaria</taxon>
        <taxon>Atherinomorphae</taxon>
        <taxon>Beloniformes</taxon>
        <taxon>Adrianichthyidae</taxon>
        <taxon>Oryziinae</taxon>
        <taxon>Oryzias</taxon>
    </lineage>
</organism>
<evidence type="ECO:0000313" key="3">
    <source>
        <dbReference type="Proteomes" id="UP000646548"/>
    </source>
</evidence>
<gene>
    <name evidence="2" type="ORF">FQA47_008851</name>
</gene>
<dbReference type="Proteomes" id="UP000646548">
    <property type="component" value="Unassembled WGS sequence"/>
</dbReference>
<feature type="non-terminal residue" evidence="2">
    <location>
        <position position="1"/>
    </location>
</feature>
<sequence length="70" mass="7530">LEPFYKQALPSFRLLTVVSFRNGSIINTINLRFASTSVPSGTQIANVLINAASQITAFNIDTTSITVDGI</sequence>
<evidence type="ECO:0000313" key="2">
    <source>
        <dbReference type="EMBL" id="KAF6715867.1"/>
    </source>
</evidence>
<comment type="caution">
    <text evidence="2">The sequence shown here is derived from an EMBL/GenBank/DDBJ whole genome shotgun (WGS) entry which is preliminary data.</text>
</comment>
<reference evidence="2" key="1">
    <citation type="journal article" name="BMC Genomics">
        <title>Long-read sequencing and de novo genome assembly of marine medaka (Oryzias melastigma).</title>
        <authorList>
            <person name="Liang P."/>
            <person name="Saqib H.S.A."/>
            <person name="Ni X."/>
            <person name="Shen Y."/>
        </authorList>
    </citation>
    <scope>NUCLEOTIDE SEQUENCE</scope>
    <source>
        <strain evidence="2">Bigg-433</strain>
    </source>
</reference>
<evidence type="ECO:0000259" key="1">
    <source>
        <dbReference type="PROSITE" id="PS50024"/>
    </source>
</evidence>
<dbReference type="PROSITE" id="PS50024">
    <property type="entry name" value="SEA"/>
    <property type="match status" value="1"/>
</dbReference>